<evidence type="ECO:0000313" key="2">
    <source>
        <dbReference type="EMBL" id="KAK3045933.1"/>
    </source>
</evidence>
<accession>A0AAJ0G6Q1</accession>
<evidence type="ECO:0000259" key="1">
    <source>
        <dbReference type="Pfam" id="PF13577"/>
    </source>
</evidence>
<reference evidence="2" key="1">
    <citation type="submission" date="2023-04" db="EMBL/GenBank/DDBJ databases">
        <title>Black Yeasts Isolated from many extreme environments.</title>
        <authorList>
            <person name="Coleine C."/>
            <person name="Stajich J.E."/>
            <person name="Selbmann L."/>
        </authorList>
    </citation>
    <scope>NUCLEOTIDE SEQUENCE</scope>
    <source>
        <strain evidence="2">CCFEE 5312</strain>
    </source>
</reference>
<gene>
    <name evidence="2" type="ORF">LTR09_012542</name>
</gene>
<dbReference type="Gene3D" id="3.10.450.50">
    <property type="match status" value="1"/>
</dbReference>
<dbReference type="EMBL" id="JAWDJX010000133">
    <property type="protein sequence ID" value="KAK3045933.1"/>
    <property type="molecule type" value="Genomic_DNA"/>
</dbReference>
<dbReference type="Pfam" id="PF13577">
    <property type="entry name" value="SnoaL_4"/>
    <property type="match status" value="1"/>
</dbReference>
<name>A0AAJ0G6Q1_9PEZI</name>
<sequence>MSRLEKFVNEAEIKDLLVRERYYRDSHKWENLRQCYHPDAAKTSINITWYNGDVDGFVTGSEQMAARKSASSSHTVCPVVVTVNGNRAVSESIGTILVRFTYDGGSYDCCSHGLFVSRLERSDDEWKMLSLEVIYDRDSIQSVTPSSNNIGIEVDPKARESYRCLAWVLAQNGFSVDQTLPGTDDPGSAEDLMSRSFKWLKAQ</sequence>
<dbReference type="InterPro" id="IPR032710">
    <property type="entry name" value="NTF2-like_dom_sf"/>
</dbReference>
<dbReference type="AlphaFoldDB" id="A0AAJ0G6Q1"/>
<dbReference type="InterPro" id="IPR037401">
    <property type="entry name" value="SnoaL-like"/>
</dbReference>
<evidence type="ECO:0000313" key="3">
    <source>
        <dbReference type="Proteomes" id="UP001271007"/>
    </source>
</evidence>
<dbReference type="SUPFAM" id="SSF54427">
    <property type="entry name" value="NTF2-like"/>
    <property type="match status" value="1"/>
</dbReference>
<dbReference type="CDD" id="cd00531">
    <property type="entry name" value="NTF2_like"/>
    <property type="match status" value="1"/>
</dbReference>
<feature type="domain" description="SnoaL-like" evidence="1">
    <location>
        <begin position="10"/>
        <end position="130"/>
    </location>
</feature>
<proteinExistence type="predicted"/>
<protein>
    <recommendedName>
        <fullName evidence="1">SnoaL-like domain-containing protein</fullName>
    </recommendedName>
</protein>
<keyword evidence="3" id="KW-1185">Reference proteome</keyword>
<comment type="caution">
    <text evidence="2">The sequence shown here is derived from an EMBL/GenBank/DDBJ whole genome shotgun (WGS) entry which is preliminary data.</text>
</comment>
<organism evidence="2 3">
    <name type="scientific">Extremus antarcticus</name>
    <dbReference type="NCBI Taxonomy" id="702011"/>
    <lineage>
        <taxon>Eukaryota</taxon>
        <taxon>Fungi</taxon>
        <taxon>Dikarya</taxon>
        <taxon>Ascomycota</taxon>
        <taxon>Pezizomycotina</taxon>
        <taxon>Dothideomycetes</taxon>
        <taxon>Dothideomycetidae</taxon>
        <taxon>Mycosphaerellales</taxon>
        <taxon>Extremaceae</taxon>
        <taxon>Extremus</taxon>
    </lineage>
</organism>
<dbReference type="Proteomes" id="UP001271007">
    <property type="component" value="Unassembled WGS sequence"/>
</dbReference>